<feature type="transmembrane region" description="Helical" evidence="1">
    <location>
        <begin position="353"/>
        <end position="374"/>
    </location>
</feature>
<dbReference type="EMBL" id="BMZI01000001">
    <property type="protein sequence ID" value="GHB09844.1"/>
    <property type="molecule type" value="Genomic_DNA"/>
</dbReference>
<feature type="transmembrane region" description="Helical" evidence="1">
    <location>
        <begin position="73"/>
        <end position="92"/>
    </location>
</feature>
<dbReference type="InterPro" id="IPR002656">
    <property type="entry name" value="Acyl_transf_3_dom"/>
</dbReference>
<evidence type="ECO:0000259" key="3">
    <source>
        <dbReference type="Pfam" id="PF19040"/>
    </source>
</evidence>
<organism evidence="4 5">
    <name type="scientific">Salinicola rhizosphaerae</name>
    <dbReference type="NCBI Taxonomy" id="1443141"/>
    <lineage>
        <taxon>Bacteria</taxon>
        <taxon>Pseudomonadati</taxon>
        <taxon>Pseudomonadota</taxon>
        <taxon>Gammaproteobacteria</taxon>
        <taxon>Oceanospirillales</taxon>
        <taxon>Halomonadaceae</taxon>
        <taxon>Salinicola</taxon>
    </lineage>
</organism>
<keyword evidence="4" id="KW-0012">Acyltransferase</keyword>
<evidence type="ECO:0000313" key="4">
    <source>
        <dbReference type="EMBL" id="GHB09844.1"/>
    </source>
</evidence>
<gene>
    <name evidence="4" type="ORF">GCM10009038_04360</name>
</gene>
<evidence type="ECO:0000313" key="5">
    <source>
        <dbReference type="Proteomes" id="UP000646745"/>
    </source>
</evidence>
<proteinExistence type="predicted"/>
<feature type="transmembrane region" description="Helical" evidence="1">
    <location>
        <begin position="284"/>
        <end position="303"/>
    </location>
</feature>
<feature type="domain" description="SGNH" evidence="3">
    <location>
        <begin position="421"/>
        <end position="632"/>
    </location>
</feature>
<comment type="caution">
    <text evidence="4">The sequence shown here is derived from an EMBL/GenBank/DDBJ whole genome shotgun (WGS) entry which is preliminary data.</text>
</comment>
<dbReference type="RefSeq" id="WP_189442936.1">
    <property type="nucleotide sequence ID" value="NZ_BMZI01000001.1"/>
</dbReference>
<feature type="transmembrane region" description="Helical" evidence="1">
    <location>
        <begin position="315"/>
        <end position="333"/>
    </location>
</feature>
<feature type="transmembrane region" description="Helical" evidence="1">
    <location>
        <begin position="170"/>
        <end position="191"/>
    </location>
</feature>
<feature type="transmembrane region" description="Helical" evidence="1">
    <location>
        <begin position="203"/>
        <end position="223"/>
    </location>
</feature>
<keyword evidence="1" id="KW-1133">Transmembrane helix</keyword>
<feature type="transmembrane region" description="Helical" evidence="1">
    <location>
        <begin position="136"/>
        <end position="158"/>
    </location>
</feature>
<dbReference type="PANTHER" id="PTHR23028">
    <property type="entry name" value="ACETYLTRANSFERASE"/>
    <property type="match status" value="1"/>
</dbReference>
<dbReference type="InterPro" id="IPR050879">
    <property type="entry name" value="Acyltransferase_3"/>
</dbReference>
<feature type="transmembrane region" description="Helical" evidence="1">
    <location>
        <begin position="254"/>
        <end position="272"/>
    </location>
</feature>
<dbReference type="Pfam" id="PF01757">
    <property type="entry name" value="Acyl_transf_3"/>
    <property type="match status" value="1"/>
</dbReference>
<evidence type="ECO:0000259" key="2">
    <source>
        <dbReference type="Pfam" id="PF01757"/>
    </source>
</evidence>
<keyword evidence="4" id="KW-0808">Transferase</keyword>
<evidence type="ECO:0000256" key="1">
    <source>
        <dbReference type="SAM" id="Phobius"/>
    </source>
</evidence>
<feature type="transmembrane region" description="Helical" evidence="1">
    <location>
        <begin position="36"/>
        <end position="53"/>
    </location>
</feature>
<feature type="domain" description="Acyltransferase 3" evidence="2">
    <location>
        <begin position="9"/>
        <end position="336"/>
    </location>
</feature>
<dbReference type="Proteomes" id="UP000646745">
    <property type="component" value="Unassembled WGS sequence"/>
</dbReference>
<keyword evidence="5" id="KW-1185">Reference proteome</keyword>
<sequence length="673" mass="75120">MAQKPSYLYEIQGLRAVAALMVAVYHIWIQKVSGGVDVFFVIAAFFIFGSFLRKAPPNLGELLDYYSKTLRRVVPSAALVIMTTIVVSLFLMPDSMWRNQIKHALASTLFLENWALAMTATDYLSKGSPPSPFQQLWALAVQVQFYFLFPLMIWLTGLIDRRLDPQRRRVCIGVLVGIVVVSLAYSLYITARNQPWAYFDTFARAWEFAIGGLLAFAVSRISLSQTVARVLGWVSLIVLLTFALFLNVSTLFPGAVALVPVLAACGIVIAARNRCDMAILNNRFVVWFGDMSFSFYLWHWPLLSFYRYATGSFDVSALAGSGIILGAGVLAYLTTWCFETPVRRSALLSRHNIYSLAACVALLALPTVALSAWYQDYQARRSDAHEALSRFLDERAPAPGQVYPPTLIASMDLPISSKDGCHQTTTNPNLVECEYGDTRAERIVVLAGGSHAQQWLGPLKAAAENAHFRLVTLTKGACTLSLDANADYMNYPSCHEWNERVVKRIGEIRPDLVFTNATRGQGTDETVPTGYLASWRALERAGVDVLAVRDNPWFGYDVPECVDLHPDSASACAKPRSQLLARRSPTQAYHLENVRFADLSDLFCDDDYCHPRQGNVLVYRDDHHLTNTFALLQTTRIERIVEQALADFDQVRLSATSLRVAHRLAQLEVTERS</sequence>
<dbReference type="GO" id="GO:0016746">
    <property type="term" value="F:acyltransferase activity"/>
    <property type="evidence" value="ECO:0007669"/>
    <property type="project" value="UniProtKB-KW"/>
</dbReference>
<keyword evidence="1" id="KW-0812">Transmembrane</keyword>
<reference evidence="5" key="1">
    <citation type="journal article" date="2019" name="Int. J. Syst. Evol. Microbiol.">
        <title>The Global Catalogue of Microorganisms (GCM) 10K type strain sequencing project: providing services to taxonomists for standard genome sequencing and annotation.</title>
        <authorList>
            <consortium name="The Broad Institute Genomics Platform"/>
            <consortium name="The Broad Institute Genome Sequencing Center for Infectious Disease"/>
            <person name="Wu L."/>
            <person name="Ma J."/>
        </authorList>
    </citation>
    <scope>NUCLEOTIDE SEQUENCE [LARGE SCALE GENOMIC DNA]</scope>
    <source>
        <strain evidence="5">KCTC 32998</strain>
    </source>
</reference>
<feature type="transmembrane region" description="Helical" evidence="1">
    <location>
        <begin position="230"/>
        <end position="248"/>
    </location>
</feature>
<dbReference type="PANTHER" id="PTHR23028:SF53">
    <property type="entry name" value="ACYL_TRANSF_3 DOMAIN-CONTAINING PROTEIN"/>
    <property type="match status" value="1"/>
</dbReference>
<keyword evidence="1" id="KW-0472">Membrane</keyword>
<protein>
    <submittedName>
        <fullName evidence="4">Acyltransferase</fullName>
    </submittedName>
</protein>
<feature type="transmembrane region" description="Helical" evidence="1">
    <location>
        <begin position="12"/>
        <end position="29"/>
    </location>
</feature>
<accession>A0ABQ3DSS1</accession>
<name>A0ABQ3DSS1_9GAMM</name>
<dbReference type="InterPro" id="IPR043968">
    <property type="entry name" value="SGNH"/>
</dbReference>
<dbReference type="Pfam" id="PF19040">
    <property type="entry name" value="SGNH"/>
    <property type="match status" value="1"/>
</dbReference>